<gene>
    <name evidence="1" type="ORF">SAMN05421579_11543</name>
</gene>
<name>A0A1I5B2X8_9GAMM</name>
<dbReference type="STRING" id="53341.SAMN05421579_11543"/>
<proteinExistence type="predicted"/>
<organism evidence="1 2">
    <name type="scientific">Xenorhabdus japonica</name>
    <dbReference type="NCBI Taxonomy" id="53341"/>
    <lineage>
        <taxon>Bacteria</taxon>
        <taxon>Pseudomonadati</taxon>
        <taxon>Pseudomonadota</taxon>
        <taxon>Gammaproteobacteria</taxon>
        <taxon>Enterobacterales</taxon>
        <taxon>Morganellaceae</taxon>
        <taxon>Xenorhabdus</taxon>
    </lineage>
</organism>
<sequence>MWGKKFCIVMSGNPYTESGKLFKIPDILANRADIYNLGEALGGDNAGVGDRVVAQLADLVESVQTLKNR</sequence>
<dbReference type="AlphaFoldDB" id="A0A1I5B2X8"/>
<evidence type="ECO:0000313" key="1">
    <source>
        <dbReference type="EMBL" id="SFN69066.1"/>
    </source>
</evidence>
<reference evidence="2" key="1">
    <citation type="submission" date="2016-10" db="EMBL/GenBank/DDBJ databases">
        <authorList>
            <person name="Varghese N."/>
            <person name="Submissions S."/>
        </authorList>
    </citation>
    <scope>NUCLEOTIDE SEQUENCE [LARGE SCALE GENOMIC DNA]</scope>
    <source>
        <strain evidence="2">DSM 16522</strain>
    </source>
</reference>
<evidence type="ECO:0000313" key="2">
    <source>
        <dbReference type="Proteomes" id="UP000199011"/>
    </source>
</evidence>
<dbReference type="Proteomes" id="UP000199011">
    <property type="component" value="Unassembled WGS sequence"/>
</dbReference>
<keyword evidence="2" id="KW-1185">Reference proteome</keyword>
<accession>A0A1I5B2X8</accession>
<protein>
    <submittedName>
        <fullName evidence="1">Uncharacterized protein</fullName>
    </submittedName>
</protein>
<dbReference type="EMBL" id="FOVO01000015">
    <property type="protein sequence ID" value="SFN69066.1"/>
    <property type="molecule type" value="Genomic_DNA"/>
</dbReference>